<dbReference type="Gene3D" id="2.70.20.10">
    <property type="entry name" value="Topoisomerase I, domain 3"/>
    <property type="match status" value="1"/>
</dbReference>
<dbReference type="InterPro" id="IPR013498">
    <property type="entry name" value="Topo_IA_Znf"/>
</dbReference>
<dbReference type="InterPro" id="IPR023406">
    <property type="entry name" value="Topo_IA_AS"/>
</dbReference>
<keyword evidence="7 10" id="KW-0799">Topoisomerase</keyword>
<dbReference type="PANTHER" id="PTHR42785:SF1">
    <property type="entry name" value="DNA TOPOISOMERASE"/>
    <property type="match status" value="1"/>
</dbReference>
<dbReference type="InterPro" id="IPR013824">
    <property type="entry name" value="Topo_IA_cen_sub1"/>
</dbReference>
<feature type="domain" description="Topo IA-type catalytic" evidence="12">
    <location>
        <begin position="129"/>
        <end position="553"/>
    </location>
</feature>
<keyword evidence="8 10" id="KW-0238">DNA-binding</keyword>
<dbReference type="HAMAP" id="MF_00952">
    <property type="entry name" value="Topoisom_1_prok"/>
    <property type="match status" value="1"/>
</dbReference>
<dbReference type="InterPro" id="IPR005733">
    <property type="entry name" value="TopoI_bac-type"/>
</dbReference>
<dbReference type="InterPro" id="IPR013826">
    <property type="entry name" value="Topo_IA_cen_sub3"/>
</dbReference>
<feature type="site" description="Interaction with DNA" evidence="10">
    <location>
        <position position="485"/>
    </location>
</feature>
<dbReference type="PROSITE" id="PS52039">
    <property type="entry name" value="TOPO_IA_2"/>
    <property type="match status" value="1"/>
</dbReference>
<feature type="site" description="Interaction with DNA" evidence="10">
    <location>
        <position position="139"/>
    </location>
</feature>
<keyword evidence="6" id="KW-0460">Magnesium</keyword>
<sequence>MAKNLVIVESPAKAKTIGKFLGRNYIVKASVGHVRDLPKSKLGVDIENDFEPYYINIRGKGPIINELKKEAKKADKIFLATDPDREGEAISWHLAYILKLEECQNCRIEFNEITKDAIKKAIKNPRTIDKKLVDAQQARRILDRLLGYKISPLLWQKIRKGLSAGRVQSVATKIICDREKEIKEFIPEEYWSIDLVCKTFNDEFEFKFYGNENKKIDLKNKEQVDAILDEIKDKNLIVEKIEVKERKKSPPKPFTTSILQQEAANKLGFSTKKTMIIAQQLYEGIEIKGEGTVGLISYIRTDSQRISEEAISKGKEYITDSFGDKYFKGFENKKLKSKKVQDAHEAIRPTSVFRTPDFIKDSLNNDQYKLYNLIWSRFVASLMEDAIYENYNVLAKIGNYIFKTSGHKLKFDGFLKVYSFSSKEDKLIPEISEGIELKVEKVLPKQHFTQPPARYTEASLVKTLEELGIGRPSTYAPTIATILAREYVEKNGNSLVPTELGMLVTEIMEENFQKFVDLDFTAEMENMLDLVEEGVKDWKEVVKQVYEPLEEAIEIAKERIEKVSIEQETDEICEKCGSNMVIKYGRFGKFLACKNYPECKNTKPLLNKTGIKCPKCEEGEIIIRKSKKGRVFYGCSKYPECDFVSWNKPTGEKCEKCGEYLVYKETKKEQKIICSNKECDFEKKSKIS</sequence>
<dbReference type="AlphaFoldDB" id="A0A1M5PZ56"/>
<feature type="active site" description="O-(5'-phospho-DNA)-tyrosine intermediate" evidence="10">
    <location>
        <position position="298"/>
    </location>
</feature>
<comment type="function">
    <text evidence="10">Releases the supercoiling and torsional tension of DNA, which is introduced during the DNA replication and transcription, by transiently cleaving and rejoining one strand of the DNA duplex. Introduces a single-strand break via transesterification at a target site in duplex DNA. The scissile phosphodiester is attacked by the catalytic tyrosine of the enzyme, resulting in the formation of a DNA-(5'-phosphotyrosyl)-enzyme intermediate and the expulsion of a 3'-OH DNA strand. The free DNA strand then undergoes passage around the unbroken strand, thus removing DNA supercoils. Finally, in the religation step, the DNA 3'-OH attacks the covalent intermediate to expel the active-site tyrosine and restore the DNA phosphodiester backbone.</text>
</comment>
<evidence type="ECO:0000259" key="11">
    <source>
        <dbReference type="PROSITE" id="PS50880"/>
    </source>
</evidence>
<dbReference type="SMART" id="SM00493">
    <property type="entry name" value="TOPRIM"/>
    <property type="match status" value="1"/>
</dbReference>
<dbReference type="NCBIfam" id="TIGR01051">
    <property type="entry name" value="topA_bact"/>
    <property type="match status" value="1"/>
</dbReference>
<evidence type="ECO:0000256" key="9">
    <source>
        <dbReference type="ARBA" id="ARBA00023235"/>
    </source>
</evidence>
<dbReference type="EMBL" id="FQXH01000007">
    <property type="protein sequence ID" value="SHH07297.1"/>
    <property type="molecule type" value="Genomic_DNA"/>
</dbReference>
<dbReference type="GO" id="GO:0005694">
    <property type="term" value="C:chromosome"/>
    <property type="evidence" value="ECO:0007669"/>
    <property type="project" value="InterPro"/>
</dbReference>
<dbReference type="InterPro" id="IPR013497">
    <property type="entry name" value="Topo_IA_cen"/>
</dbReference>
<dbReference type="Gene3D" id="1.10.290.10">
    <property type="entry name" value="Topoisomerase I, domain 4"/>
    <property type="match status" value="1"/>
</dbReference>
<evidence type="ECO:0000256" key="4">
    <source>
        <dbReference type="ARBA" id="ARBA00022771"/>
    </source>
</evidence>
<dbReference type="SMART" id="SM00437">
    <property type="entry name" value="TOP1Ac"/>
    <property type="match status" value="1"/>
</dbReference>
<feature type="domain" description="Toprim" evidence="11">
    <location>
        <begin position="3"/>
        <end position="113"/>
    </location>
</feature>
<evidence type="ECO:0000256" key="8">
    <source>
        <dbReference type="ARBA" id="ARBA00023125"/>
    </source>
</evidence>
<dbReference type="STRING" id="1123350.SAMN02744040_00709"/>
<dbReference type="PROSITE" id="PS00396">
    <property type="entry name" value="TOPO_IA_1"/>
    <property type="match status" value="1"/>
</dbReference>
<keyword evidence="4" id="KW-0863">Zinc-finger</keyword>
<comment type="similarity">
    <text evidence="2 10">Belongs to the type IA topoisomerase family.</text>
</comment>
<keyword evidence="3" id="KW-0479">Metal-binding</keyword>
<evidence type="ECO:0000256" key="1">
    <source>
        <dbReference type="ARBA" id="ARBA00000213"/>
    </source>
</evidence>
<feature type="region of interest" description="Interaction with DNA" evidence="10">
    <location>
        <begin position="163"/>
        <end position="168"/>
    </location>
</feature>
<dbReference type="PRINTS" id="PR00417">
    <property type="entry name" value="PRTPISMRASEI"/>
</dbReference>
<protein>
    <recommendedName>
        <fullName evidence="10">DNA topoisomerase 1</fullName>
        <ecNumber evidence="10">5.6.2.1</ecNumber>
    </recommendedName>
    <alternativeName>
        <fullName evidence="10">DNA topoisomerase I</fullName>
    </alternativeName>
</protein>
<evidence type="ECO:0000313" key="14">
    <source>
        <dbReference type="Proteomes" id="UP000242520"/>
    </source>
</evidence>
<dbReference type="SUPFAM" id="SSF57783">
    <property type="entry name" value="Zinc beta-ribbon"/>
    <property type="match status" value="1"/>
</dbReference>
<dbReference type="SUPFAM" id="SSF56712">
    <property type="entry name" value="Prokaryotic type I DNA topoisomerase"/>
    <property type="match status" value="1"/>
</dbReference>
<dbReference type="GO" id="GO:0008270">
    <property type="term" value="F:zinc ion binding"/>
    <property type="evidence" value="ECO:0007669"/>
    <property type="project" value="UniProtKB-KW"/>
</dbReference>
<dbReference type="Pfam" id="PF01131">
    <property type="entry name" value="Topoisom_bac"/>
    <property type="match status" value="1"/>
</dbReference>
<dbReference type="GO" id="GO:0003677">
    <property type="term" value="F:DNA binding"/>
    <property type="evidence" value="ECO:0007669"/>
    <property type="project" value="UniProtKB-KW"/>
</dbReference>
<dbReference type="OrthoDB" id="9804262at2"/>
<feature type="site" description="Interaction with DNA" evidence="10">
    <location>
        <position position="300"/>
    </location>
</feature>
<dbReference type="InterPro" id="IPR003602">
    <property type="entry name" value="Topo_IA_DNA-bd_dom"/>
</dbReference>
<dbReference type="InterPro" id="IPR006171">
    <property type="entry name" value="TOPRIM_dom"/>
</dbReference>
<dbReference type="InterPro" id="IPR003601">
    <property type="entry name" value="Topo_IA_2"/>
</dbReference>
<dbReference type="Gene3D" id="1.10.460.10">
    <property type="entry name" value="Topoisomerase I, domain 2"/>
    <property type="match status" value="1"/>
</dbReference>
<dbReference type="InterPro" id="IPR023405">
    <property type="entry name" value="Topo_IA_core_domain"/>
</dbReference>
<evidence type="ECO:0000313" key="13">
    <source>
        <dbReference type="EMBL" id="SHH07297.1"/>
    </source>
</evidence>
<dbReference type="SMART" id="SM00436">
    <property type="entry name" value="TOP1Bc"/>
    <property type="match status" value="1"/>
</dbReference>
<keyword evidence="14" id="KW-1185">Reference proteome</keyword>
<dbReference type="Gene3D" id="3.30.65.10">
    <property type="entry name" value="Bacterial Topoisomerase I, domain 1"/>
    <property type="match status" value="2"/>
</dbReference>
<evidence type="ECO:0000256" key="3">
    <source>
        <dbReference type="ARBA" id="ARBA00022723"/>
    </source>
</evidence>
<dbReference type="CDD" id="cd00186">
    <property type="entry name" value="TOP1Ac"/>
    <property type="match status" value="1"/>
</dbReference>
<feature type="site" description="Interaction with DNA" evidence="10">
    <location>
        <position position="143"/>
    </location>
</feature>
<dbReference type="EC" id="5.6.2.1" evidence="10"/>
<reference evidence="14" key="1">
    <citation type="submission" date="2016-11" db="EMBL/GenBank/DDBJ databases">
        <authorList>
            <person name="Varghese N."/>
            <person name="Submissions S."/>
        </authorList>
    </citation>
    <scope>NUCLEOTIDE SEQUENCE [LARGE SCALE GENOMIC DNA]</scope>
    <source>
        <strain evidence="14">DSM 15285</strain>
    </source>
</reference>
<evidence type="ECO:0000256" key="6">
    <source>
        <dbReference type="ARBA" id="ARBA00022842"/>
    </source>
</evidence>
<dbReference type="InterPro" id="IPR028612">
    <property type="entry name" value="Topoisom_1_IA"/>
</dbReference>
<evidence type="ECO:0000259" key="12">
    <source>
        <dbReference type="PROSITE" id="PS52039"/>
    </source>
</evidence>
<dbReference type="Gene3D" id="3.40.50.140">
    <property type="match status" value="1"/>
</dbReference>
<dbReference type="GO" id="GO:0003917">
    <property type="term" value="F:DNA topoisomerase type I (single strand cut, ATP-independent) activity"/>
    <property type="evidence" value="ECO:0007669"/>
    <property type="project" value="UniProtKB-UniRule"/>
</dbReference>
<proteinExistence type="inferred from homology"/>
<evidence type="ECO:0000256" key="7">
    <source>
        <dbReference type="ARBA" id="ARBA00023029"/>
    </source>
</evidence>
<name>A0A1M5PZ56_9FIRM</name>
<dbReference type="RefSeq" id="WP_072723695.1">
    <property type="nucleotide sequence ID" value="NZ_FQXH01000007.1"/>
</dbReference>
<dbReference type="GO" id="GO:0006265">
    <property type="term" value="P:DNA topological change"/>
    <property type="evidence" value="ECO:0007669"/>
    <property type="project" value="UniProtKB-UniRule"/>
</dbReference>
<keyword evidence="9 10" id="KW-0413">Isomerase</keyword>
<dbReference type="Pfam" id="PF01396">
    <property type="entry name" value="Zn_ribbon_Top1"/>
    <property type="match status" value="3"/>
</dbReference>
<feature type="site" description="Interaction with DNA" evidence="10">
    <location>
        <position position="155"/>
    </location>
</feature>
<feature type="site" description="Interaction with DNA" evidence="10">
    <location>
        <position position="33"/>
    </location>
</feature>
<evidence type="ECO:0000256" key="5">
    <source>
        <dbReference type="ARBA" id="ARBA00022833"/>
    </source>
</evidence>
<evidence type="ECO:0000256" key="2">
    <source>
        <dbReference type="ARBA" id="ARBA00009446"/>
    </source>
</evidence>
<dbReference type="PROSITE" id="PS50880">
    <property type="entry name" value="TOPRIM"/>
    <property type="match status" value="1"/>
</dbReference>
<dbReference type="Pfam" id="PF01751">
    <property type="entry name" value="Toprim"/>
    <property type="match status" value="1"/>
</dbReference>
<accession>A0A1M5PZ56</accession>
<dbReference type="Proteomes" id="UP000242520">
    <property type="component" value="Unassembled WGS sequence"/>
</dbReference>
<dbReference type="PANTHER" id="PTHR42785">
    <property type="entry name" value="DNA TOPOISOMERASE, TYPE IA, CORE"/>
    <property type="match status" value="1"/>
</dbReference>
<comment type="catalytic activity">
    <reaction evidence="1 10">
        <text>ATP-independent breakage of single-stranded DNA, followed by passage and rejoining.</text>
        <dbReference type="EC" id="5.6.2.1"/>
    </reaction>
</comment>
<dbReference type="InterPro" id="IPR034149">
    <property type="entry name" value="TOPRIM_TopoI"/>
</dbReference>
<feature type="site" description="Interaction with DNA" evidence="10">
    <location>
        <position position="148"/>
    </location>
</feature>
<organism evidence="13 14">
    <name type="scientific">Tepidibacter thalassicus DSM 15285</name>
    <dbReference type="NCBI Taxonomy" id="1123350"/>
    <lineage>
        <taxon>Bacteria</taxon>
        <taxon>Bacillati</taxon>
        <taxon>Bacillota</taxon>
        <taxon>Clostridia</taxon>
        <taxon>Peptostreptococcales</taxon>
        <taxon>Peptostreptococcaceae</taxon>
        <taxon>Tepidibacter</taxon>
    </lineage>
</organism>
<feature type="site" description="Interaction with DNA" evidence="10">
    <location>
        <position position="140"/>
    </location>
</feature>
<evidence type="ECO:0000256" key="10">
    <source>
        <dbReference type="HAMAP-Rule" id="MF_00952"/>
    </source>
</evidence>
<gene>
    <name evidence="10" type="primary">topA</name>
    <name evidence="13" type="ORF">SAMN02744040_00709</name>
</gene>
<dbReference type="InterPro" id="IPR013825">
    <property type="entry name" value="Topo_IA_cen_sub2"/>
</dbReference>
<keyword evidence="5" id="KW-0862">Zinc</keyword>
<dbReference type="CDD" id="cd03363">
    <property type="entry name" value="TOPRIM_TopoIA_TopoI"/>
    <property type="match status" value="1"/>
</dbReference>
<comment type="subunit">
    <text evidence="10">Monomer.</text>
</comment>
<dbReference type="InterPro" id="IPR000380">
    <property type="entry name" value="Topo_IA"/>
</dbReference>